<organism evidence="2 3">
    <name type="scientific">Pristionchus mayeri</name>
    <dbReference type="NCBI Taxonomy" id="1317129"/>
    <lineage>
        <taxon>Eukaryota</taxon>
        <taxon>Metazoa</taxon>
        <taxon>Ecdysozoa</taxon>
        <taxon>Nematoda</taxon>
        <taxon>Chromadorea</taxon>
        <taxon>Rhabditida</taxon>
        <taxon>Rhabditina</taxon>
        <taxon>Diplogasteromorpha</taxon>
        <taxon>Diplogasteroidea</taxon>
        <taxon>Neodiplogasteridae</taxon>
        <taxon>Pristionchus</taxon>
    </lineage>
</organism>
<reference evidence="2" key="2">
    <citation type="submission" date="2023-06" db="EMBL/GenBank/DDBJ databases">
        <title>Genome assembly of Pristionchus species.</title>
        <authorList>
            <person name="Yoshida K."/>
            <person name="Sommer R.J."/>
        </authorList>
    </citation>
    <scope>NUCLEOTIDE SEQUENCE</scope>
    <source>
        <strain evidence="2">RS5460</strain>
    </source>
</reference>
<dbReference type="EMBL" id="BTRK01000004">
    <property type="protein sequence ID" value="GMR49808.1"/>
    <property type="molecule type" value="Genomic_DNA"/>
</dbReference>
<sequence>TTFSSQFECEYFLMRPSSSGLRRFRRSWYRFASRSGTRTECCSWRMGGNGPTSVAVYVSSKGSACLSKFEHRLRNAFDNGIHEFAWQRFEGREAFTALIDRYFENSQILRAIVILRGEQQSFHHSEKITKKN</sequence>
<dbReference type="EMBL" id="BTRK01000004">
    <property type="protein sequence ID" value="GMR49806.1"/>
    <property type="molecule type" value="Genomic_DNA"/>
</dbReference>
<keyword evidence="3" id="KW-1185">Reference proteome</keyword>
<gene>
    <name evidence="1" type="ORF">PMAYCL1PPCAC_20001</name>
    <name evidence="2" type="ORF">PMAYCL1PPCAC_20003</name>
</gene>
<comment type="caution">
    <text evidence="2">The sequence shown here is derived from an EMBL/GenBank/DDBJ whole genome shotgun (WGS) entry which is preliminary data.</text>
</comment>
<feature type="non-terminal residue" evidence="2">
    <location>
        <position position="132"/>
    </location>
</feature>
<proteinExistence type="predicted"/>
<protein>
    <submittedName>
        <fullName evidence="2">Uncharacterized protein</fullName>
    </submittedName>
</protein>
<feature type="non-terminal residue" evidence="2">
    <location>
        <position position="1"/>
    </location>
</feature>
<evidence type="ECO:0000313" key="2">
    <source>
        <dbReference type="EMBL" id="GMR49808.1"/>
    </source>
</evidence>
<name>A0AAN5CSE5_9BILA</name>
<accession>A0AAN5CSE5</accession>
<reference evidence="3" key="1">
    <citation type="submission" date="2022-10" db="EMBL/GenBank/DDBJ databases">
        <title>Genome assembly of Pristionchus species.</title>
        <authorList>
            <person name="Yoshida K."/>
            <person name="Sommer R.J."/>
        </authorList>
    </citation>
    <scope>NUCLEOTIDE SEQUENCE [LARGE SCALE GENOMIC DNA]</scope>
    <source>
        <strain evidence="3">RS5460</strain>
    </source>
</reference>
<dbReference type="AlphaFoldDB" id="A0AAN5CSE5"/>
<evidence type="ECO:0000313" key="3">
    <source>
        <dbReference type="Proteomes" id="UP001328107"/>
    </source>
</evidence>
<dbReference type="Proteomes" id="UP001328107">
    <property type="component" value="Unassembled WGS sequence"/>
</dbReference>
<evidence type="ECO:0000313" key="1">
    <source>
        <dbReference type="EMBL" id="GMR49806.1"/>
    </source>
</evidence>